<keyword evidence="4 13" id="KW-0158">Chromosome</keyword>
<dbReference type="EC" id="2.7.7.49" evidence="2 13"/>
<dbReference type="Gene3D" id="1.10.132.70">
    <property type="match status" value="1"/>
</dbReference>
<keyword evidence="10 13" id="KW-0695">RNA-directed DNA polymerase</keyword>
<organism evidence="15 16">
    <name type="scientific">Trypanosoma rangeli</name>
    <dbReference type="NCBI Taxonomy" id="5698"/>
    <lineage>
        <taxon>Eukaryota</taxon>
        <taxon>Discoba</taxon>
        <taxon>Euglenozoa</taxon>
        <taxon>Kinetoplastea</taxon>
        <taxon>Metakinetoplastina</taxon>
        <taxon>Trypanosomatida</taxon>
        <taxon>Trypanosomatidae</taxon>
        <taxon>Trypanosoma</taxon>
        <taxon>Herpetosoma</taxon>
    </lineage>
</organism>
<keyword evidence="8 13" id="KW-0460">Magnesium</keyword>
<dbReference type="GeneID" id="40326056"/>
<name>A0A422NVN7_TRYRA</name>
<protein>
    <recommendedName>
        <fullName evidence="3 13">Telomerase reverse transcriptase</fullName>
        <ecNumber evidence="2 13">2.7.7.49</ecNumber>
    </recommendedName>
    <alternativeName>
        <fullName evidence="13">Telomerase catalytic subunit</fullName>
    </alternativeName>
</protein>
<dbReference type="GO" id="GO:0046872">
    <property type="term" value="F:metal ion binding"/>
    <property type="evidence" value="ECO:0007669"/>
    <property type="project" value="UniProtKB-KW"/>
</dbReference>
<keyword evidence="6 13" id="KW-0548">Nucleotidyltransferase</keyword>
<reference evidence="15 16" key="1">
    <citation type="journal article" date="2018" name="BMC Genomics">
        <title>Genomic comparison of Trypanosoma conorhini and Trypanosoma rangeli to Trypanosoma cruzi strains of high and low virulence.</title>
        <authorList>
            <person name="Bradwell K.R."/>
            <person name="Koparde V.N."/>
            <person name="Matveyev A.V."/>
            <person name="Serrano M.G."/>
            <person name="Alves J.M."/>
            <person name="Parikh H."/>
            <person name="Huang B."/>
            <person name="Lee V."/>
            <person name="Espinosa-Alvarez O."/>
            <person name="Ortiz P.A."/>
            <person name="Costa-Martins A.G."/>
            <person name="Teixeira M.M."/>
            <person name="Buck G.A."/>
        </authorList>
    </citation>
    <scope>NUCLEOTIDE SEQUENCE [LARGE SCALE GENOMIC DNA]</scope>
    <source>
        <strain evidence="15 16">AM80</strain>
    </source>
</reference>
<dbReference type="InterPro" id="IPR021891">
    <property type="entry name" value="Telomerase_RBD"/>
</dbReference>
<evidence type="ECO:0000256" key="6">
    <source>
        <dbReference type="ARBA" id="ARBA00022695"/>
    </source>
</evidence>
<dbReference type="Proteomes" id="UP000283634">
    <property type="component" value="Unassembled WGS sequence"/>
</dbReference>
<dbReference type="SMART" id="SM00975">
    <property type="entry name" value="Telomerase_RBD"/>
    <property type="match status" value="1"/>
</dbReference>
<evidence type="ECO:0000313" key="16">
    <source>
        <dbReference type="Proteomes" id="UP000283634"/>
    </source>
</evidence>
<keyword evidence="11 13" id="KW-0539">Nucleus</keyword>
<dbReference type="Pfam" id="PF12009">
    <property type="entry name" value="Telomerase_RBD"/>
    <property type="match status" value="1"/>
</dbReference>
<dbReference type="EMBL" id="MKGL01000046">
    <property type="protein sequence ID" value="RNF09514.1"/>
    <property type="molecule type" value="Genomic_DNA"/>
</dbReference>
<dbReference type="GO" id="GO:0070034">
    <property type="term" value="F:telomerase RNA binding"/>
    <property type="evidence" value="ECO:0007669"/>
    <property type="project" value="TreeGrafter"/>
</dbReference>
<dbReference type="InterPro" id="IPR003545">
    <property type="entry name" value="Telomerase_RT"/>
</dbReference>
<evidence type="ECO:0000313" key="15">
    <source>
        <dbReference type="EMBL" id="RNF09514.1"/>
    </source>
</evidence>
<comment type="similarity">
    <text evidence="1 13">Belongs to the reverse transcriptase family. Telomerase subfamily.</text>
</comment>
<evidence type="ECO:0000256" key="9">
    <source>
        <dbReference type="ARBA" id="ARBA00022895"/>
    </source>
</evidence>
<dbReference type="OrthoDB" id="289721at2759"/>
<evidence type="ECO:0000256" key="11">
    <source>
        <dbReference type="ARBA" id="ARBA00023242"/>
    </source>
</evidence>
<evidence type="ECO:0000256" key="8">
    <source>
        <dbReference type="ARBA" id="ARBA00022842"/>
    </source>
</evidence>
<evidence type="ECO:0000256" key="5">
    <source>
        <dbReference type="ARBA" id="ARBA00022679"/>
    </source>
</evidence>
<dbReference type="PANTHER" id="PTHR12066:SF0">
    <property type="entry name" value="TELOMERASE REVERSE TRANSCRIPTASE"/>
    <property type="match status" value="1"/>
</dbReference>
<dbReference type="InterPro" id="IPR000477">
    <property type="entry name" value="RT_dom"/>
</dbReference>
<evidence type="ECO:0000256" key="1">
    <source>
        <dbReference type="ARBA" id="ARBA00008001"/>
    </source>
</evidence>
<dbReference type="VEuPathDB" id="TriTrypDB:TRSC58_04106"/>
<dbReference type="PANTHER" id="PTHR12066">
    <property type="entry name" value="TELOMERASE REVERSE TRANSCRIPTASE"/>
    <property type="match status" value="1"/>
</dbReference>
<keyword evidence="16" id="KW-1185">Reference proteome</keyword>
<dbReference type="GO" id="GO:0000333">
    <property type="term" value="C:telomerase catalytic core complex"/>
    <property type="evidence" value="ECO:0007669"/>
    <property type="project" value="TreeGrafter"/>
</dbReference>
<comment type="function">
    <text evidence="13">Telomerase is a ribonucleoprotein enzyme essential for the replication of chromosome termini in most eukaryotes. It elongates telomeres. It is a reverse transcriptase that adds simple sequence repeats to chromosome ends by copying a template sequence within the RNA component of the enzyme.</text>
</comment>
<evidence type="ECO:0000256" key="7">
    <source>
        <dbReference type="ARBA" id="ARBA00022723"/>
    </source>
</evidence>
<evidence type="ECO:0000256" key="4">
    <source>
        <dbReference type="ARBA" id="ARBA00022454"/>
    </source>
</evidence>
<keyword evidence="5 13" id="KW-0808">Transferase</keyword>
<keyword evidence="9 13" id="KW-0779">Telomere</keyword>
<dbReference type="GO" id="GO:0007004">
    <property type="term" value="P:telomere maintenance via telomerase"/>
    <property type="evidence" value="ECO:0007669"/>
    <property type="project" value="TreeGrafter"/>
</dbReference>
<feature type="domain" description="Reverse transcriptase" evidence="14">
    <location>
        <begin position="541"/>
        <end position="925"/>
    </location>
</feature>
<dbReference type="OMA" id="RCYDNLP"/>
<evidence type="ECO:0000256" key="10">
    <source>
        <dbReference type="ARBA" id="ARBA00022918"/>
    </source>
</evidence>
<sequence length="1173" mass="130384">MSSMFPTIPGYGGPWSLKDFLLRYFFVQLRFEASSPACFVSCTYERILFVPPTGGFAVVVYVSLGAPPPPPLSGMSVASGVGELLPIGRDFLPRMASQIPHGRPLTSSLLRCPFWDSLFAQLGPAVVSFITSWCPLVVQFEPSGGGLQALGPPLKNAVPRAAKRQRSLGCMGFRKRGCYEKNTQPRTTQAASISSLAVSLYRLNVSRLPLIGELPLRTFAEIDHGVNPRLAELWQKHHGDIDSTAACRCSVTIGGDPVSCAEACRVWTTSKELVHLVFPYTFAVNGNGDNTVRMESVERHLTHVLHCLLGGVCRMNFRGAAIKHAGFLEERSLPFHRCRSRAQAAAAAAAVPVSELTVPESIVTSYLRSLLEGLWWRAPQGKERVSFWGEAPVLERLCAITLSWLQCGRQETFPLGHFLHEVPVAKLPWLRGFYTRGVGRKRRSMIQQRVFLQLIFFIFQHVVPFLVRRSFHVTWSSKKPNAFLFIPKPVWCRLVGYELRQVCLSRRSREKRERNAAGTKQSMALERVTADSLLASKLAYEKNTACVAPPVLYSSVRFLVDQRKLRPIARARLVNVRRLLRMADGLSVPRRAVTRTMPGRVAAPTTRSARNSSASPHVSLLRGALRCLLVGVAEHRVGSSLVKSTNISHQDEYAEIRSFVEGARHFCQRPKLVSSPVSSTAPSSGSPMVAMLRGDAARCYDYLPQEVVMHAVERLVNHDSYYTVSLTAIAPWISNGAGTGTLASVHGRQLKVAGGDTTNAEVLLYQCMRSQTVSGECVQNGMLPGIPMGWIMYEEATPASDSRLRGDEILAILKQHLHQHLVLIDGKLYLQGVGIAQGSAVAMLLCDTIFETVDQSLSSILSQHEEPALLLRRVDDVLVVTLSHVAASRCDAALRRGWPEVGFVCQGEKLRCTTDTLIPWCGLLWNPRTLEFSVEWRRLASLLPHIASYPMTGNEPLHCSLRLMSILCLRTPLTVLCRRINSKTRVVQTLCEIGFLWSRFFLRKLLQNAAFIRPHVRVLLRPLALVIASLRRLLKRHKGHLERLGSFCDITDEEIRLCVLFTLHKTLQGWLPWMISRLRHSRDGLKRFFILLLAIVRRKMRAELFVEDALCKGSDEHGFARRDSNHGTGVAAAVMGEDNAAHEVVGALLLAEGEDTVIVRALAAVQFSAFHAH</sequence>
<dbReference type="RefSeq" id="XP_029241022.1">
    <property type="nucleotide sequence ID" value="XM_029379139.1"/>
</dbReference>
<proteinExistence type="inferred from homology"/>
<gene>
    <name evidence="15" type="ORF">TraAM80_02123</name>
</gene>
<evidence type="ECO:0000259" key="14">
    <source>
        <dbReference type="PROSITE" id="PS50878"/>
    </source>
</evidence>
<comment type="subcellular location">
    <subcellularLocation>
        <location evidence="13">Nucleus</location>
    </subcellularLocation>
    <subcellularLocation>
        <location evidence="13">Chromosome</location>
        <location evidence="13">Telomere</location>
    </subcellularLocation>
</comment>
<dbReference type="GO" id="GO:0000781">
    <property type="term" value="C:chromosome, telomeric region"/>
    <property type="evidence" value="ECO:0007669"/>
    <property type="project" value="UniProtKB-SubCell"/>
</dbReference>
<evidence type="ECO:0000256" key="3">
    <source>
        <dbReference type="ARBA" id="ARBA00016182"/>
    </source>
</evidence>
<evidence type="ECO:0000256" key="2">
    <source>
        <dbReference type="ARBA" id="ARBA00012493"/>
    </source>
</evidence>
<dbReference type="GO" id="GO:0003720">
    <property type="term" value="F:telomerase activity"/>
    <property type="evidence" value="ECO:0007669"/>
    <property type="project" value="InterPro"/>
</dbReference>
<dbReference type="GO" id="GO:0042162">
    <property type="term" value="F:telomeric DNA binding"/>
    <property type="evidence" value="ECO:0007669"/>
    <property type="project" value="TreeGrafter"/>
</dbReference>
<dbReference type="AlphaFoldDB" id="A0A422NVN7"/>
<dbReference type="CDD" id="cd01648">
    <property type="entry name" value="TERT"/>
    <property type="match status" value="1"/>
</dbReference>
<evidence type="ECO:0000256" key="13">
    <source>
        <dbReference type="RuleBase" id="RU365061"/>
    </source>
</evidence>
<keyword evidence="7 13" id="KW-0479">Metal-binding</keyword>
<dbReference type="PROSITE" id="PS50878">
    <property type="entry name" value="RT_POL"/>
    <property type="match status" value="1"/>
</dbReference>
<comment type="caution">
    <text evidence="15">The sequence shown here is derived from an EMBL/GenBank/DDBJ whole genome shotgun (WGS) entry which is preliminary data.</text>
</comment>
<comment type="catalytic activity">
    <reaction evidence="12 13">
        <text>DNA(n) + a 2'-deoxyribonucleoside 5'-triphosphate = DNA(n+1) + diphosphate</text>
        <dbReference type="Rhea" id="RHEA:22508"/>
        <dbReference type="Rhea" id="RHEA-COMP:17339"/>
        <dbReference type="Rhea" id="RHEA-COMP:17340"/>
        <dbReference type="ChEBI" id="CHEBI:33019"/>
        <dbReference type="ChEBI" id="CHEBI:61560"/>
        <dbReference type="ChEBI" id="CHEBI:173112"/>
        <dbReference type="EC" id="2.7.7.49"/>
    </reaction>
</comment>
<accession>A0A422NVN7</accession>
<evidence type="ECO:0000256" key="12">
    <source>
        <dbReference type="ARBA" id="ARBA00048173"/>
    </source>
</evidence>